<dbReference type="AlphaFoldDB" id="A0A8H3ESQ1"/>
<keyword evidence="2" id="KW-1185">Reference proteome</keyword>
<gene>
    <name evidence="1" type="ORF">HETSPECPRED_010244</name>
</gene>
<dbReference type="EMBL" id="CAJPDS010000009">
    <property type="protein sequence ID" value="CAF9910953.1"/>
    <property type="molecule type" value="Genomic_DNA"/>
</dbReference>
<dbReference type="Proteomes" id="UP000664521">
    <property type="component" value="Unassembled WGS sequence"/>
</dbReference>
<proteinExistence type="predicted"/>
<protein>
    <submittedName>
        <fullName evidence="1">Uncharacterized protein</fullName>
    </submittedName>
</protein>
<dbReference type="OrthoDB" id="5427059at2759"/>
<accession>A0A8H3ESQ1</accession>
<organism evidence="1 2">
    <name type="scientific">Heterodermia speciosa</name>
    <dbReference type="NCBI Taxonomy" id="116794"/>
    <lineage>
        <taxon>Eukaryota</taxon>
        <taxon>Fungi</taxon>
        <taxon>Dikarya</taxon>
        <taxon>Ascomycota</taxon>
        <taxon>Pezizomycotina</taxon>
        <taxon>Lecanoromycetes</taxon>
        <taxon>OSLEUM clade</taxon>
        <taxon>Lecanoromycetidae</taxon>
        <taxon>Caliciales</taxon>
        <taxon>Physciaceae</taxon>
        <taxon>Heterodermia</taxon>
    </lineage>
</organism>
<reference evidence="1" key="1">
    <citation type="submission" date="2021-03" db="EMBL/GenBank/DDBJ databases">
        <authorList>
            <person name="Tagirdzhanova G."/>
        </authorList>
    </citation>
    <scope>NUCLEOTIDE SEQUENCE</scope>
</reference>
<name>A0A8H3ESQ1_9LECA</name>
<evidence type="ECO:0000313" key="2">
    <source>
        <dbReference type="Proteomes" id="UP000664521"/>
    </source>
</evidence>
<comment type="caution">
    <text evidence="1">The sequence shown here is derived from an EMBL/GenBank/DDBJ whole genome shotgun (WGS) entry which is preliminary data.</text>
</comment>
<sequence>MESLSPELVLQIFDHVQELPTLSALVHASPSFHKVYAAHRAEIFTAFTFRFLEARGIRFTGPPISWVEVRCTKLSFSSPPPRVNPASLQAVLKKINLQLENKRGSRISLTVDDCLILKEIRHIIVYFADKEKYTFKTGFTRMEMPYYPKMTAPDMWSVWDTPSRGYRFRDYPGDLWKYDLLIVDDDLLPEQRHEINQRVAARKSYMRT</sequence>
<evidence type="ECO:0000313" key="1">
    <source>
        <dbReference type="EMBL" id="CAF9910953.1"/>
    </source>
</evidence>